<dbReference type="SUPFAM" id="SSF56784">
    <property type="entry name" value="HAD-like"/>
    <property type="match status" value="1"/>
</dbReference>
<dbReference type="InterPro" id="IPR001830">
    <property type="entry name" value="Glyco_trans_20"/>
</dbReference>
<evidence type="ECO:0000313" key="4">
    <source>
        <dbReference type="EMBL" id="SAM03641.1"/>
    </source>
</evidence>
<feature type="region of interest" description="Disordered" evidence="3">
    <location>
        <begin position="90"/>
        <end position="109"/>
    </location>
</feature>
<dbReference type="InterPro" id="IPR023214">
    <property type="entry name" value="HAD_sf"/>
</dbReference>
<dbReference type="InterPro" id="IPR006379">
    <property type="entry name" value="HAD-SF_hydro_IIB"/>
</dbReference>
<dbReference type="GO" id="GO:0005992">
    <property type="term" value="P:trehalose biosynthetic process"/>
    <property type="evidence" value="ECO:0007669"/>
    <property type="project" value="InterPro"/>
</dbReference>
<dbReference type="NCBIfam" id="NF011071">
    <property type="entry name" value="PRK14501.1"/>
    <property type="match status" value="1"/>
</dbReference>
<accession>A0A163JX31</accession>
<dbReference type="SUPFAM" id="SSF53756">
    <property type="entry name" value="UDP-Glycosyltransferase/glycogen phosphorylase"/>
    <property type="match status" value="1"/>
</dbReference>
<evidence type="ECO:0000256" key="1">
    <source>
        <dbReference type="ARBA" id="ARBA00005409"/>
    </source>
</evidence>
<dbReference type="NCBIfam" id="TIGR00685">
    <property type="entry name" value="T6PP"/>
    <property type="match status" value="1"/>
</dbReference>
<protein>
    <submittedName>
        <fullName evidence="4">Uncharacterized protein</fullName>
    </submittedName>
</protein>
<evidence type="ECO:0000313" key="5">
    <source>
        <dbReference type="Proteomes" id="UP000078561"/>
    </source>
</evidence>
<dbReference type="Gene3D" id="3.30.70.1020">
    <property type="entry name" value="Trehalose-6-phosphate phosphatase related protein, domain 2"/>
    <property type="match status" value="1"/>
</dbReference>
<dbReference type="NCBIfam" id="TIGR01484">
    <property type="entry name" value="HAD-SF-IIB"/>
    <property type="match status" value="1"/>
</dbReference>
<sequence>MVRRNSQVIDRDQLKNMLQAEGEEHAKVTGKVINVVNHLPFLFTVPMTQQEKKAALERKEQQQKRHQKHDPFHRNTVCLDHHRVWNDSLQQKEQKSNAERLDTGDDDAPISNLARRRSLIPSLGQSDLWDIKPRTGHSAIFAGTESLKEHYDTLLIGGTGQIKSELTDLEVPTEEIPAIQKNSLTQLLRNRHKMHPVYLNSEQASGHYEGYCKQVLWPLFHYVMWDENFDERKHWDDYVSVNQAFAQAVADNYEPGDLVWIQDYHLLLVPQMLRQLKPDALIGLFLHIPFPSSEIFRCLPHRREILNGTLCANLVGFQTYNYARHFESNCTRILGYESSPAGVEAKTGTVSLGIYPIGIDVERTRKNCQKPSVAPKVKAIRERYAGKYIIVGRDKLDPMKGLLQKLEAFEKFLYDYPEWQDKVVLIQVTAPGIINAPKMELKVVEAANRINTQFGSMEFTPVNMYHQQLDRDEFYALLTAADIGLVTPVCDGMNTTSFEYVVAQEQRKGPLILSEFTGTARSMGAAVIVNPWDYSWVSSAINECLIMSDEDKDEKAKQLLNFVNTHTASHWATTLVNNLSACPRAGFNSKTTKIDPHRLLIEYQNISKALFIFDYDGTLAPIVDSPEKAEPSPAMIDALTQLCQENSNTVWVVSGRDQKALDLWLGDIPNLGLSAEHGCFTRFPGHKTWISNIDMVDMSWKDDVREIFQYYTERTPGSFIEEKRGSLTWHYRKTDPETFGEFQAKECQNHLENAIVPKLPVEILIGKKNLEVRPTVINKGEAVKRALASCNAGFLLCAGDDRTDEDMFKVLKKHVTSGASDKILFTISIGPADKKTAADWYLDTSTDLVDVVAILKKKK</sequence>
<dbReference type="OMA" id="GWEFSWD"/>
<dbReference type="CDD" id="cd01627">
    <property type="entry name" value="HAD_TPP"/>
    <property type="match status" value="1"/>
</dbReference>
<dbReference type="InParanoid" id="A0A163JX31"/>
<keyword evidence="5" id="KW-1185">Reference proteome</keyword>
<organism evidence="4">
    <name type="scientific">Absidia glauca</name>
    <name type="common">Pin mould</name>
    <dbReference type="NCBI Taxonomy" id="4829"/>
    <lineage>
        <taxon>Eukaryota</taxon>
        <taxon>Fungi</taxon>
        <taxon>Fungi incertae sedis</taxon>
        <taxon>Mucoromycota</taxon>
        <taxon>Mucoromycotina</taxon>
        <taxon>Mucoromycetes</taxon>
        <taxon>Mucorales</taxon>
        <taxon>Cunninghamellaceae</taxon>
        <taxon>Absidia</taxon>
    </lineage>
</organism>
<dbReference type="InterPro" id="IPR003337">
    <property type="entry name" value="Trehalose_PPase"/>
</dbReference>
<dbReference type="FunFam" id="3.30.70.1020:FF:000002">
    <property type="entry name" value="Trehalose-6-phosphate synthase 2"/>
    <property type="match status" value="1"/>
</dbReference>
<dbReference type="STRING" id="4829.A0A163JX31"/>
<dbReference type="OrthoDB" id="755951at2759"/>
<evidence type="ECO:0000256" key="3">
    <source>
        <dbReference type="SAM" id="MobiDB-lite"/>
    </source>
</evidence>
<dbReference type="EMBL" id="LT554210">
    <property type="protein sequence ID" value="SAM03641.1"/>
    <property type="molecule type" value="Genomic_DNA"/>
</dbReference>
<dbReference type="Gene3D" id="3.40.50.2000">
    <property type="entry name" value="Glycogen Phosphorylase B"/>
    <property type="match status" value="2"/>
</dbReference>
<dbReference type="GO" id="GO:0005946">
    <property type="term" value="C:alpha,alpha-trehalose-phosphate synthase complex (UDP-forming)"/>
    <property type="evidence" value="ECO:0007669"/>
    <property type="project" value="TreeGrafter"/>
</dbReference>
<dbReference type="Pfam" id="PF02358">
    <property type="entry name" value="Trehalose_PPase"/>
    <property type="match status" value="1"/>
</dbReference>
<comment type="similarity">
    <text evidence="1">In the N-terminal section; belongs to the glycosyltransferase 20 family.</text>
</comment>
<dbReference type="GO" id="GO:0005829">
    <property type="term" value="C:cytosol"/>
    <property type="evidence" value="ECO:0007669"/>
    <property type="project" value="TreeGrafter"/>
</dbReference>
<dbReference type="GO" id="GO:0004805">
    <property type="term" value="F:trehalose-phosphatase activity"/>
    <property type="evidence" value="ECO:0007669"/>
    <property type="project" value="TreeGrafter"/>
</dbReference>
<dbReference type="InterPro" id="IPR036412">
    <property type="entry name" value="HAD-like_sf"/>
</dbReference>
<dbReference type="Gene3D" id="3.40.50.1000">
    <property type="entry name" value="HAD superfamily/HAD-like"/>
    <property type="match status" value="1"/>
</dbReference>
<dbReference type="Pfam" id="PF00982">
    <property type="entry name" value="Glyco_transf_20"/>
    <property type="match status" value="1"/>
</dbReference>
<name>A0A163JX31_ABSGL</name>
<proteinExistence type="inferred from homology"/>
<dbReference type="GO" id="GO:0003825">
    <property type="term" value="F:alpha,alpha-trehalose-phosphate synthase (UDP-forming) activity"/>
    <property type="evidence" value="ECO:0007669"/>
    <property type="project" value="TreeGrafter"/>
</dbReference>
<dbReference type="AlphaFoldDB" id="A0A163JX31"/>
<dbReference type="Proteomes" id="UP000078561">
    <property type="component" value="Unassembled WGS sequence"/>
</dbReference>
<dbReference type="CDD" id="cd03788">
    <property type="entry name" value="GT20_TPS"/>
    <property type="match status" value="1"/>
</dbReference>
<dbReference type="PANTHER" id="PTHR10788">
    <property type="entry name" value="TREHALOSE-6-PHOSPHATE SYNTHASE"/>
    <property type="match status" value="1"/>
</dbReference>
<dbReference type="FunFam" id="3.40.50.1000:FF:000052">
    <property type="entry name" value="Alpha,alpha-trehalose-phosphate synthase [UDP-forming] 6"/>
    <property type="match status" value="1"/>
</dbReference>
<gene>
    <name evidence="4" type="primary">ABSGL_09483.1 scaffold 11253</name>
</gene>
<reference evidence="4" key="1">
    <citation type="submission" date="2016-04" db="EMBL/GenBank/DDBJ databases">
        <authorList>
            <person name="Evans L.H."/>
            <person name="Alamgir A."/>
            <person name="Owens N."/>
            <person name="Weber N.D."/>
            <person name="Virtaneva K."/>
            <person name="Barbian K."/>
            <person name="Babar A."/>
            <person name="Rosenke K."/>
        </authorList>
    </citation>
    <scope>NUCLEOTIDE SEQUENCE [LARGE SCALE GENOMIC DNA]</scope>
    <source>
        <strain evidence="4">CBS 101.48</strain>
    </source>
</reference>
<dbReference type="PANTHER" id="PTHR10788:SF123">
    <property type="entry name" value="TREHALOSE-PHOSPHATASE"/>
    <property type="match status" value="1"/>
</dbReference>
<feature type="compositionally biased region" description="Basic and acidic residues" evidence="3">
    <location>
        <begin position="90"/>
        <end position="103"/>
    </location>
</feature>
<dbReference type="FunCoup" id="A0A163JX31">
    <property type="interactions" value="57"/>
</dbReference>
<comment type="similarity">
    <text evidence="2">In the C-terminal section; belongs to the trehalose phosphatase family.</text>
</comment>
<evidence type="ECO:0000256" key="2">
    <source>
        <dbReference type="ARBA" id="ARBA00006330"/>
    </source>
</evidence>